<dbReference type="AlphaFoldDB" id="A0A934NU35"/>
<dbReference type="InterPro" id="IPR014729">
    <property type="entry name" value="Rossmann-like_a/b/a_fold"/>
</dbReference>
<dbReference type="PANTHER" id="PTHR46268:SF6">
    <property type="entry name" value="UNIVERSAL STRESS PROTEIN UP12"/>
    <property type="match status" value="1"/>
</dbReference>
<comment type="caution">
    <text evidence="3">The sequence shown here is derived from an EMBL/GenBank/DDBJ whole genome shotgun (WGS) entry which is preliminary data.</text>
</comment>
<dbReference type="InterPro" id="IPR006015">
    <property type="entry name" value="Universal_stress_UspA"/>
</dbReference>
<evidence type="ECO:0000256" key="1">
    <source>
        <dbReference type="ARBA" id="ARBA00008791"/>
    </source>
</evidence>
<keyword evidence="4" id="KW-1185">Reference proteome</keyword>
<feature type="domain" description="UspA" evidence="2">
    <location>
        <begin position="152"/>
        <end position="281"/>
    </location>
</feature>
<dbReference type="Pfam" id="PF00582">
    <property type="entry name" value="Usp"/>
    <property type="match status" value="2"/>
</dbReference>
<feature type="domain" description="UspA" evidence="2">
    <location>
        <begin position="7"/>
        <end position="139"/>
    </location>
</feature>
<dbReference type="EMBL" id="JAEMNV010000007">
    <property type="protein sequence ID" value="MBJ8341318.1"/>
    <property type="molecule type" value="Genomic_DNA"/>
</dbReference>
<comment type="similarity">
    <text evidence="1">Belongs to the universal stress protein A family.</text>
</comment>
<dbReference type="InterPro" id="IPR006016">
    <property type="entry name" value="UspA"/>
</dbReference>
<evidence type="ECO:0000259" key="2">
    <source>
        <dbReference type="Pfam" id="PF00582"/>
    </source>
</evidence>
<dbReference type="SUPFAM" id="SSF52402">
    <property type="entry name" value="Adenine nucleotide alpha hydrolases-like"/>
    <property type="match status" value="2"/>
</dbReference>
<protein>
    <submittedName>
        <fullName evidence="3">Universal stress protein</fullName>
    </submittedName>
</protein>
<dbReference type="PRINTS" id="PR01438">
    <property type="entry name" value="UNVRSLSTRESS"/>
</dbReference>
<gene>
    <name evidence="3" type="ORF">JGU71_20750</name>
</gene>
<evidence type="ECO:0000313" key="4">
    <source>
        <dbReference type="Proteomes" id="UP000655868"/>
    </source>
</evidence>
<dbReference type="Gene3D" id="3.40.50.620">
    <property type="entry name" value="HUPs"/>
    <property type="match status" value="2"/>
</dbReference>
<dbReference type="RefSeq" id="WP_199706204.1">
    <property type="nucleotide sequence ID" value="NZ_JAEMNV010000007.1"/>
</dbReference>
<sequence length="284" mass="30082">MVQPPQKSIVVGIDGSIAAIHAAEWAAPEAAARDLPMTLVYVADPVAEDPVANAPDLEFDYGRAALDAARRAVESVDESVKIETEVLRGTIDSTLAELSDGAAMVVVGSVGIGFFAEMILGSTASAVARTAHCPVAIIRAPHRYAEVPAAGPIVVPIEGDQHIDAVLAAAFFEGNTRRAEVTVPQTRRQRPWAVHSASTTVSRGAVSVEEKLSSLRSRYPDVMAYSLIIDGYPIAYLEQLSKSAQLVVVGRNKSDSEWGASLDSTAHAMVYHAKCPVLIVPSDD</sequence>
<dbReference type="PANTHER" id="PTHR46268">
    <property type="entry name" value="STRESS RESPONSE PROTEIN NHAX"/>
    <property type="match status" value="1"/>
</dbReference>
<dbReference type="Proteomes" id="UP000655868">
    <property type="component" value="Unassembled WGS sequence"/>
</dbReference>
<organism evidence="3 4">
    <name type="scientific">Antrihabitans stalagmiti</name>
    <dbReference type="NCBI Taxonomy" id="2799499"/>
    <lineage>
        <taxon>Bacteria</taxon>
        <taxon>Bacillati</taxon>
        <taxon>Actinomycetota</taxon>
        <taxon>Actinomycetes</taxon>
        <taxon>Mycobacteriales</taxon>
        <taxon>Nocardiaceae</taxon>
        <taxon>Antrihabitans</taxon>
    </lineage>
</organism>
<evidence type="ECO:0000313" key="3">
    <source>
        <dbReference type="EMBL" id="MBJ8341318.1"/>
    </source>
</evidence>
<accession>A0A934NU35</accession>
<reference evidence="3" key="1">
    <citation type="submission" date="2020-12" db="EMBL/GenBank/DDBJ databases">
        <title>Antrihabitans popcorni sp. nov. and Antrihabitans auranticaus sp. nov., isolated from a larva cave.</title>
        <authorList>
            <person name="Lee S.D."/>
            <person name="Kim I.S."/>
        </authorList>
    </citation>
    <scope>NUCLEOTIDE SEQUENCE</scope>
    <source>
        <strain evidence="3">YC3-6</strain>
    </source>
</reference>
<proteinExistence type="inferred from homology"/>
<name>A0A934NU35_9NOCA</name>